<protein>
    <submittedName>
        <fullName evidence="3">Thiosulfate/3-mercaptopyruvate sulfurtransferase</fullName>
        <ecNumber evidence="3">2.8.1.1</ecNumber>
        <ecNumber evidence="3">2.8.1.2</ecNumber>
    </submittedName>
</protein>
<evidence type="ECO:0000313" key="4">
    <source>
        <dbReference type="EMBL" id="SCC81344.1"/>
    </source>
</evidence>
<dbReference type="Pfam" id="PF00581">
    <property type="entry name" value="Rhodanese"/>
    <property type="match status" value="2"/>
</dbReference>
<dbReference type="InterPro" id="IPR051126">
    <property type="entry name" value="Thiosulfate_sulfurtransferase"/>
</dbReference>
<keyword evidence="1" id="KW-0677">Repeat</keyword>
<organism evidence="3 5">
    <name type="scientific">Saliniramus fredricksonii</name>
    <dbReference type="NCBI Taxonomy" id="1653334"/>
    <lineage>
        <taxon>Bacteria</taxon>
        <taxon>Pseudomonadati</taxon>
        <taxon>Pseudomonadota</taxon>
        <taxon>Alphaproteobacteria</taxon>
        <taxon>Hyphomicrobiales</taxon>
        <taxon>Salinarimonadaceae</taxon>
        <taxon>Saliniramus</taxon>
    </lineage>
</organism>
<dbReference type="AlphaFoldDB" id="A0A0N8KEW1"/>
<dbReference type="Gene3D" id="3.40.250.10">
    <property type="entry name" value="Rhodanese-like domain"/>
    <property type="match status" value="2"/>
</dbReference>
<keyword evidence="6" id="KW-1185">Reference proteome</keyword>
<dbReference type="STRING" id="1653334.GA0071312_2281"/>
<dbReference type="RefSeq" id="WP_074445063.1">
    <property type="nucleotide sequence ID" value="NZ_FMBM01000002.1"/>
</dbReference>
<dbReference type="EC" id="2.8.1.2" evidence="3"/>
<dbReference type="PROSITE" id="PS50206">
    <property type="entry name" value="RHODANESE_3"/>
    <property type="match status" value="2"/>
</dbReference>
<dbReference type="CDD" id="cd01448">
    <property type="entry name" value="TST_Repeat_1"/>
    <property type="match status" value="1"/>
</dbReference>
<dbReference type="PANTHER" id="PTHR43855">
    <property type="entry name" value="THIOSULFATE SULFURTRANSFERASE"/>
    <property type="match status" value="1"/>
</dbReference>
<sequence>MQRSLTALGAGIVVAGFGIHGFAASAHAAPQLSPLVSPAELAAFKRDADLLLLDIRQGEASEGVGVYEAGHIPGAVHAPYARWRGPAENPGQVLTDAELTELFRSLGVEEGRPVVVIHQGDSVSDFGAAARVYWTLKSAGIDNLAILNGGVEAWTAEELALATDSPAPRPSEITVSLGEAWIATRDDIRAIVDGEDSATLIDARPEAFYNGETAHGAAARPGTLPQARLFTHANWFGSGPAVIEQETVRRLVAENGLDNGEALVSFCNTGHWAATNWFALSELGGIENVKLYPESVVAWSQAGLPMDNVPGRLQHLWMSVKSWF</sequence>
<evidence type="ECO:0000256" key="1">
    <source>
        <dbReference type="ARBA" id="ARBA00022737"/>
    </source>
</evidence>
<comment type="caution">
    <text evidence="3">The sequence shown here is derived from an EMBL/GenBank/DDBJ whole genome shotgun (WGS) entry which is preliminary data.</text>
</comment>
<dbReference type="OrthoDB" id="9781034at2"/>
<feature type="domain" description="Rhodanese" evidence="2">
    <location>
        <begin position="194"/>
        <end position="308"/>
    </location>
</feature>
<gene>
    <name evidence="3" type="primary">sseA</name>
    <name evidence="4" type="ORF">GA0071312_2281</name>
    <name evidence="3" type="ORF">HLUCCO17_02420</name>
</gene>
<dbReference type="SUPFAM" id="SSF52821">
    <property type="entry name" value="Rhodanese/Cell cycle control phosphatase"/>
    <property type="match status" value="2"/>
</dbReference>
<dbReference type="EC" id="2.8.1.1" evidence="3"/>
<reference evidence="4 6" key="2">
    <citation type="submission" date="2016-08" db="EMBL/GenBank/DDBJ databases">
        <authorList>
            <person name="Varghese N."/>
            <person name="Submissions Spin"/>
        </authorList>
    </citation>
    <scope>NUCLEOTIDE SEQUENCE [LARGE SCALE GENOMIC DNA]</scope>
    <source>
        <strain evidence="4 6">HL-109</strain>
    </source>
</reference>
<proteinExistence type="predicted"/>
<evidence type="ECO:0000313" key="5">
    <source>
        <dbReference type="Proteomes" id="UP000050497"/>
    </source>
</evidence>
<dbReference type="EMBL" id="FMBM01000002">
    <property type="protein sequence ID" value="SCC81344.1"/>
    <property type="molecule type" value="Genomic_DNA"/>
</dbReference>
<dbReference type="PANTHER" id="PTHR43855:SF1">
    <property type="entry name" value="THIOSULFATE SULFURTRANSFERASE"/>
    <property type="match status" value="1"/>
</dbReference>
<dbReference type="PATRIC" id="fig|1653334.4.peg.1001"/>
<dbReference type="InterPro" id="IPR036873">
    <property type="entry name" value="Rhodanese-like_dom_sf"/>
</dbReference>
<evidence type="ECO:0000313" key="6">
    <source>
        <dbReference type="Proteomes" id="UP000182800"/>
    </source>
</evidence>
<keyword evidence="3" id="KW-0670">Pyruvate</keyword>
<evidence type="ECO:0000259" key="2">
    <source>
        <dbReference type="PROSITE" id="PS50206"/>
    </source>
</evidence>
<dbReference type="Proteomes" id="UP000182800">
    <property type="component" value="Unassembled WGS sequence"/>
</dbReference>
<dbReference type="GO" id="GO:0016784">
    <property type="term" value="F:3-mercaptopyruvate sulfurtransferase activity"/>
    <property type="evidence" value="ECO:0007669"/>
    <property type="project" value="UniProtKB-EC"/>
</dbReference>
<reference evidence="3 5" key="1">
    <citation type="submission" date="2015-09" db="EMBL/GenBank/DDBJ databases">
        <title>Identification and resolution of microdiversity through metagenomic sequencing of parallel consortia.</title>
        <authorList>
            <person name="Nelson W.C."/>
            <person name="Romine M.F."/>
            <person name="Lindemann S.R."/>
        </authorList>
    </citation>
    <scope>NUCLEOTIDE SEQUENCE [LARGE SCALE GENOMIC DNA]</scope>
    <source>
        <strain evidence="3">HL-109</strain>
    </source>
</reference>
<name>A0A0N8KEW1_9HYPH</name>
<keyword evidence="3" id="KW-0808">Transferase</keyword>
<dbReference type="Proteomes" id="UP000050497">
    <property type="component" value="Unassembled WGS sequence"/>
</dbReference>
<dbReference type="GO" id="GO:0004792">
    <property type="term" value="F:thiosulfate-cyanide sulfurtransferase activity"/>
    <property type="evidence" value="ECO:0007669"/>
    <property type="project" value="UniProtKB-EC"/>
</dbReference>
<accession>A0A0N8KEW1</accession>
<dbReference type="SMART" id="SM00450">
    <property type="entry name" value="RHOD"/>
    <property type="match status" value="2"/>
</dbReference>
<feature type="domain" description="Rhodanese" evidence="2">
    <location>
        <begin position="46"/>
        <end position="163"/>
    </location>
</feature>
<evidence type="ECO:0000313" key="3">
    <source>
        <dbReference type="EMBL" id="KPQ12442.1"/>
    </source>
</evidence>
<dbReference type="InterPro" id="IPR001763">
    <property type="entry name" value="Rhodanese-like_dom"/>
</dbReference>
<dbReference type="EMBL" id="LJSX01000002">
    <property type="protein sequence ID" value="KPQ12442.1"/>
    <property type="molecule type" value="Genomic_DNA"/>
</dbReference>